<protein>
    <recommendedName>
        <fullName evidence="2">Fungal lipase-type domain-containing protein</fullName>
    </recommendedName>
</protein>
<reference evidence="3" key="1">
    <citation type="submission" date="2023-06" db="EMBL/GenBank/DDBJ databases">
        <authorList>
            <person name="Delattre M."/>
        </authorList>
    </citation>
    <scope>NUCLEOTIDE SEQUENCE</scope>
    <source>
        <strain evidence="3">AF72</strain>
    </source>
</reference>
<feature type="non-terminal residue" evidence="3">
    <location>
        <position position="347"/>
    </location>
</feature>
<evidence type="ECO:0000256" key="1">
    <source>
        <dbReference type="SAM" id="SignalP"/>
    </source>
</evidence>
<organism evidence="3 4">
    <name type="scientific">Mesorhabditis spiculigera</name>
    <dbReference type="NCBI Taxonomy" id="96644"/>
    <lineage>
        <taxon>Eukaryota</taxon>
        <taxon>Metazoa</taxon>
        <taxon>Ecdysozoa</taxon>
        <taxon>Nematoda</taxon>
        <taxon>Chromadorea</taxon>
        <taxon>Rhabditida</taxon>
        <taxon>Rhabditina</taxon>
        <taxon>Rhabditomorpha</taxon>
        <taxon>Rhabditoidea</taxon>
        <taxon>Rhabditidae</taxon>
        <taxon>Mesorhabditinae</taxon>
        <taxon>Mesorhabditis</taxon>
    </lineage>
</organism>
<accession>A0AA36GCJ5</accession>
<name>A0AA36GCJ5_9BILA</name>
<proteinExistence type="predicted"/>
<dbReference type="EMBL" id="CATQJA010002707">
    <property type="protein sequence ID" value="CAJ0586085.1"/>
    <property type="molecule type" value="Genomic_DNA"/>
</dbReference>
<evidence type="ECO:0000259" key="2">
    <source>
        <dbReference type="Pfam" id="PF01764"/>
    </source>
</evidence>
<dbReference type="Proteomes" id="UP001177023">
    <property type="component" value="Unassembled WGS sequence"/>
</dbReference>
<feature type="domain" description="Fungal lipase-type" evidence="2">
    <location>
        <begin position="93"/>
        <end position="227"/>
    </location>
</feature>
<dbReference type="CDD" id="cd00519">
    <property type="entry name" value="Lipase_3"/>
    <property type="match status" value="1"/>
</dbReference>
<dbReference type="SUPFAM" id="SSF53474">
    <property type="entry name" value="alpha/beta-Hydrolases"/>
    <property type="match status" value="1"/>
</dbReference>
<dbReference type="Pfam" id="PF01764">
    <property type="entry name" value="Lipase_3"/>
    <property type="match status" value="1"/>
</dbReference>
<dbReference type="PANTHER" id="PTHR45908">
    <property type="entry name" value="PROTEIN CBG11750-RELATED"/>
    <property type="match status" value="1"/>
</dbReference>
<dbReference type="InterPro" id="IPR002921">
    <property type="entry name" value="Fungal_lipase-type"/>
</dbReference>
<comment type="caution">
    <text evidence="3">The sequence shown here is derived from an EMBL/GenBank/DDBJ whole genome shotgun (WGS) entry which is preliminary data.</text>
</comment>
<dbReference type="PANTHER" id="PTHR45908:SF5">
    <property type="entry name" value="FUNGAL LIPASE-LIKE DOMAIN-CONTAINING PROTEIN"/>
    <property type="match status" value="1"/>
</dbReference>
<dbReference type="Gene3D" id="3.40.50.1820">
    <property type="entry name" value="alpha/beta hydrolase"/>
    <property type="match status" value="1"/>
</dbReference>
<dbReference type="GO" id="GO:0006629">
    <property type="term" value="P:lipid metabolic process"/>
    <property type="evidence" value="ECO:0007669"/>
    <property type="project" value="InterPro"/>
</dbReference>
<feature type="signal peptide" evidence="1">
    <location>
        <begin position="1"/>
        <end position="21"/>
    </location>
</feature>
<keyword evidence="1" id="KW-0732">Signal</keyword>
<gene>
    <name evidence="3" type="ORF">MSPICULIGERA_LOCUS24093</name>
</gene>
<evidence type="ECO:0000313" key="3">
    <source>
        <dbReference type="EMBL" id="CAJ0586085.1"/>
    </source>
</evidence>
<dbReference type="InterPro" id="IPR029058">
    <property type="entry name" value="AB_hydrolase_fold"/>
</dbReference>
<keyword evidence="4" id="KW-1185">Reference proteome</keyword>
<dbReference type="AlphaFoldDB" id="A0AA36GCJ5"/>
<sequence>MILRWVFASIVLLCTILTALPRFRKTGYDEQEARLLLNLAAGAYADSPYECVNRTFPPHEARVLLENIGEECDIVSSLCSGYVVKSDRLQHLVLVFRGTKTKTQLLLEGWASHSDGAPFFDMGDVNKYFLHAHQVLWPPVDRVLRDPRYQHYAVTVTGHSLGGALAALAAARIVNQGLRQSGQIRLITFGEPRVGSGKFARNFDAIVPNAYRVVFRRDIVPHMPACRKDFSDTRLREEDVHPCDDYEGTAAYHHGTEIWYPDCMDPGCTYLECTGLPKNEDMQCSDKLSFNLGDTSDYVWDHRNYFGVKVTSYGKSGCDGVFNATEVKEGTIHKIVSGLKMWASNIG</sequence>
<feature type="chain" id="PRO_5041416850" description="Fungal lipase-type domain-containing protein" evidence="1">
    <location>
        <begin position="22"/>
        <end position="347"/>
    </location>
</feature>
<evidence type="ECO:0000313" key="4">
    <source>
        <dbReference type="Proteomes" id="UP001177023"/>
    </source>
</evidence>